<comment type="caution">
    <text evidence="3">The sequence shown here is derived from an EMBL/GenBank/DDBJ whole genome shotgun (WGS) entry which is preliminary data.</text>
</comment>
<organism evidence="3 4">
    <name type="scientific">Alicyclobacillus fastidiosus</name>
    <dbReference type="NCBI Taxonomy" id="392011"/>
    <lineage>
        <taxon>Bacteria</taxon>
        <taxon>Bacillati</taxon>
        <taxon>Bacillota</taxon>
        <taxon>Bacilli</taxon>
        <taxon>Bacillales</taxon>
        <taxon>Alicyclobacillaceae</taxon>
        <taxon>Alicyclobacillus</taxon>
    </lineage>
</organism>
<keyword evidence="1" id="KW-1133">Transmembrane helix</keyword>
<sequence>MQIQRPRSVREVFELSLMLYRRRFRFLIGTALAILFPYYIASTYVKTHFMITSDDQIQSLMSDVEAKGSGVNALFSALPARMYIWYLVLTAIFFLLVLPLVYGMIAHMSSRVLLRGKDMPVAEAGNASFRRLFPNLGTLVLTLVTYIVLGTCYMFLLSLVASVAGALSVVIAILGTLAFIVGIVVYFIRFSFVPAIVVEEGTSFFKAMGRSWRLTRANTGQLLGFYVMLLIVCFVAQTFMTLIGDVLFYTPGAELLVAAIVGMLIMPFAFTCMSVMYLELRSRRTE</sequence>
<dbReference type="EMBL" id="JBDXSU010000001">
    <property type="protein sequence ID" value="MFB5188872.1"/>
    <property type="molecule type" value="Genomic_DNA"/>
</dbReference>
<keyword evidence="4" id="KW-1185">Reference proteome</keyword>
<protein>
    <recommendedName>
        <fullName evidence="2">DUF7847 domain-containing protein</fullName>
    </recommendedName>
</protein>
<dbReference type="Proteomes" id="UP001579974">
    <property type="component" value="Unassembled WGS sequence"/>
</dbReference>
<reference evidence="3 4" key="1">
    <citation type="journal article" date="2024" name="Int. J. Mol. Sci.">
        <title>Exploration of Alicyclobacillus spp. Genome in Search of Antibiotic Resistance.</title>
        <authorList>
            <person name="Bucka-Kolendo J."/>
            <person name="Kiousi D.E."/>
            <person name="Dekowska A."/>
            <person name="Mikolajczuk-Szczyrba A."/>
            <person name="Karadedos D.M."/>
            <person name="Michael P."/>
            <person name="Galanis A."/>
            <person name="Sokolowska B."/>
        </authorList>
    </citation>
    <scope>NUCLEOTIDE SEQUENCE [LARGE SCALE GENOMIC DNA]</scope>
    <source>
        <strain evidence="3 4">KKP 3000</strain>
    </source>
</reference>
<dbReference type="RefSeq" id="WP_275475702.1">
    <property type="nucleotide sequence ID" value="NZ_CP162940.1"/>
</dbReference>
<feature type="domain" description="DUF7847" evidence="2">
    <location>
        <begin position="89"/>
        <end position="265"/>
    </location>
</feature>
<feature type="transmembrane region" description="Helical" evidence="1">
    <location>
        <begin position="83"/>
        <end position="105"/>
    </location>
</feature>
<evidence type="ECO:0000259" key="2">
    <source>
        <dbReference type="Pfam" id="PF25231"/>
    </source>
</evidence>
<keyword evidence="1" id="KW-0812">Transmembrane</keyword>
<feature type="transmembrane region" description="Helical" evidence="1">
    <location>
        <begin position="163"/>
        <end position="188"/>
    </location>
</feature>
<gene>
    <name evidence="3" type="ORF">KKP3000_001306</name>
</gene>
<name>A0ABV5A9A4_9BACL</name>
<dbReference type="InterPro" id="IPR057169">
    <property type="entry name" value="DUF7847"/>
</dbReference>
<evidence type="ECO:0000256" key="1">
    <source>
        <dbReference type="SAM" id="Phobius"/>
    </source>
</evidence>
<feature type="transmembrane region" description="Helical" evidence="1">
    <location>
        <begin position="136"/>
        <end position="157"/>
    </location>
</feature>
<feature type="transmembrane region" description="Helical" evidence="1">
    <location>
        <begin position="255"/>
        <end position="278"/>
    </location>
</feature>
<dbReference type="Pfam" id="PF25231">
    <property type="entry name" value="DUF7847"/>
    <property type="match status" value="1"/>
</dbReference>
<evidence type="ECO:0000313" key="4">
    <source>
        <dbReference type="Proteomes" id="UP001579974"/>
    </source>
</evidence>
<feature type="transmembrane region" description="Helical" evidence="1">
    <location>
        <begin position="24"/>
        <end position="41"/>
    </location>
</feature>
<accession>A0ABV5A9A4</accession>
<evidence type="ECO:0000313" key="3">
    <source>
        <dbReference type="EMBL" id="MFB5188872.1"/>
    </source>
</evidence>
<proteinExistence type="predicted"/>
<keyword evidence="1" id="KW-0472">Membrane</keyword>
<feature type="transmembrane region" description="Helical" evidence="1">
    <location>
        <begin position="223"/>
        <end position="243"/>
    </location>
</feature>